<dbReference type="GO" id="GO:0000160">
    <property type="term" value="P:phosphorelay signal transduction system"/>
    <property type="evidence" value="ECO:0007669"/>
    <property type="project" value="InterPro"/>
</dbReference>
<dbReference type="GO" id="GO:0003677">
    <property type="term" value="F:DNA binding"/>
    <property type="evidence" value="ECO:0007669"/>
    <property type="project" value="UniProtKB-KW"/>
</dbReference>
<keyword evidence="4" id="KW-0238">DNA-binding</keyword>
<dbReference type="InterPro" id="IPR016032">
    <property type="entry name" value="Sig_transdc_resp-reg_C-effctor"/>
</dbReference>
<accession>D9ST78</accession>
<dbReference type="CDD" id="cd17535">
    <property type="entry name" value="REC_NarL-like"/>
    <property type="match status" value="1"/>
</dbReference>
<reference evidence="10 11" key="1">
    <citation type="submission" date="2010-08" db="EMBL/GenBank/DDBJ databases">
        <title>Complete sequence of Clostridium cellulovorans 743B.</title>
        <authorList>
            <consortium name="US DOE Joint Genome Institute"/>
            <person name="Lucas S."/>
            <person name="Copeland A."/>
            <person name="Lapidus A."/>
            <person name="Cheng J.-F."/>
            <person name="Bruce D."/>
            <person name="Goodwin L."/>
            <person name="Pitluck S."/>
            <person name="Chertkov O."/>
            <person name="Detter J.C."/>
            <person name="Han C."/>
            <person name="Tapia R."/>
            <person name="Land M."/>
            <person name="Hauser L."/>
            <person name="Chang Y.-J."/>
            <person name="Jeffries C."/>
            <person name="Kyrpides N."/>
            <person name="Ivanova N."/>
            <person name="Mikhailova N."/>
            <person name="Hemme C.L."/>
            <person name="Woyke T."/>
        </authorList>
    </citation>
    <scope>NUCLEOTIDE SEQUENCE [LARGE SCALE GENOMIC DNA]</scope>
    <source>
        <strain evidence="11">ATCC 35296 / DSM 3052 / OCM 3 / 743B</strain>
    </source>
</reference>
<evidence type="ECO:0000256" key="3">
    <source>
        <dbReference type="ARBA" id="ARBA00023015"/>
    </source>
</evidence>
<dbReference type="SUPFAM" id="SSF46894">
    <property type="entry name" value="C-terminal effector domain of the bipartite response regulators"/>
    <property type="match status" value="1"/>
</dbReference>
<proteinExistence type="predicted"/>
<dbReference type="InterPro" id="IPR011006">
    <property type="entry name" value="CheY-like_superfamily"/>
</dbReference>
<organism evidence="10 11">
    <name type="scientific">Clostridium cellulovorans (strain ATCC 35296 / DSM 3052 / OCM 3 / 743B)</name>
    <dbReference type="NCBI Taxonomy" id="573061"/>
    <lineage>
        <taxon>Bacteria</taxon>
        <taxon>Bacillati</taxon>
        <taxon>Bacillota</taxon>
        <taxon>Clostridia</taxon>
        <taxon>Eubacteriales</taxon>
        <taxon>Clostridiaceae</taxon>
        <taxon>Clostridium</taxon>
    </lineage>
</organism>
<dbReference type="Pfam" id="PF00072">
    <property type="entry name" value="Response_reg"/>
    <property type="match status" value="1"/>
</dbReference>
<feature type="domain" description="Response regulatory" evidence="9">
    <location>
        <begin position="8"/>
        <end position="124"/>
    </location>
</feature>
<evidence type="ECO:0000259" key="8">
    <source>
        <dbReference type="PROSITE" id="PS50043"/>
    </source>
</evidence>
<dbReference type="InterPro" id="IPR000792">
    <property type="entry name" value="Tscrpt_reg_LuxR_C"/>
</dbReference>
<evidence type="ECO:0000256" key="6">
    <source>
        <dbReference type="ARBA" id="ARBA00024867"/>
    </source>
</evidence>
<dbReference type="PROSITE" id="PS50110">
    <property type="entry name" value="RESPONSE_REGULATORY"/>
    <property type="match status" value="1"/>
</dbReference>
<evidence type="ECO:0000313" key="10">
    <source>
        <dbReference type="EMBL" id="ADL50694.1"/>
    </source>
</evidence>
<feature type="modified residue" description="4-aspartylphosphate" evidence="7">
    <location>
        <position position="59"/>
    </location>
</feature>
<dbReference type="AlphaFoldDB" id="D9ST78"/>
<dbReference type="SUPFAM" id="SSF52172">
    <property type="entry name" value="CheY-like"/>
    <property type="match status" value="1"/>
</dbReference>
<keyword evidence="11" id="KW-1185">Reference proteome</keyword>
<evidence type="ECO:0000259" key="9">
    <source>
        <dbReference type="PROSITE" id="PS50110"/>
    </source>
</evidence>
<keyword evidence="3" id="KW-0805">Transcription regulation</keyword>
<name>D9ST78_CLOC7</name>
<dbReference type="InterPro" id="IPR058245">
    <property type="entry name" value="NreC/VraR/RcsB-like_REC"/>
</dbReference>
<dbReference type="Proteomes" id="UP000002730">
    <property type="component" value="Chromosome"/>
</dbReference>
<dbReference type="STRING" id="573061.Clocel_0926"/>
<dbReference type="GO" id="GO:0006355">
    <property type="term" value="P:regulation of DNA-templated transcription"/>
    <property type="evidence" value="ECO:0007669"/>
    <property type="project" value="InterPro"/>
</dbReference>
<feature type="domain" description="HTH luxR-type" evidence="8">
    <location>
        <begin position="149"/>
        <end position="214"/>
    </location>
</feature>
<protein>
    <recommendedName>
        <fullName evidence="1">Stage 0 sporulation protein A homolog</fullName>
    </recommendedName>
</protein>
<dbReference type="PANTHER" id="PTHR43214:SF37">
    <property type="entry name" value="TRANSCRIPTIONAL REGULATORY PROTEIN YDFI"/>
    <property type="match status" value="1"/>
</dbReference>
<dbReference type="KEGG" id="ccb:Clocel_0926"/>
<dbReference type="HOGENOM" id="CLU_000445_90_1_9"/>
<dbReference type="InterPro" id="IPR039420">
    <property type="entry name" value="WalR-like"/>
</dbReference>
<dbReference type="PANTHER" id="PTHR43214">
    <property type="entry name" value="TWO-COMPONENT RESPONSE REGULATOR"/>
    <property type="match status" value="1"/>
</dbReference>
<dbReference type="PROSITE" id="PS00622">
    <property type="entry name" value="HTH_LUXR_1"/>
    <property type="match status" value="1"/>
</dbReference>
<evidence type="ECO:0000256" key="7">
    <source>
        <dbReference type="PROSITE-ProRule" id="PRU00169"/>
    </source>
</evidence>
<evidence type="ECO:0000256" key="5">
    <source>
        <dbReference type="ARBA" id="ARBA00023163"/>
    </source>
</evidence>
<dbReference type="CDD" id="cd06170">
    <property type="entry name" value="LuxR_C_like"/>
    <property type="match status" value="1"/>
</dbReference>
<evidence type="ECO:0000256" key="1">
    <source>
        <dbReference type="ARBA" id="ARBA00018672"/>
    </source>
</evidence>
<evidence type="ECO:0000256" key="4">
    <source>
        <dbReference type="ARBA" id="ARBA00023125"/>
    </source>
</evidence>
<dbReference type="OrthoDB" id="9779069at2"/>
<comment type="function">
    <text evidence="6">May play the central regulatory role in sporulation. It may be an element of the effector pathway responsible for the activation of sporulation genes in response to nutritional stress. Spo0A may act in concert with spo0H (a sigma factor) to control the expression of some genes that are critical to the sporulation process.</text>
</comment>
<keyword evidence="5" id="KW-0804">Transcription</keyword>
<dbReference type="PRINTS" id="PR00038">
    <property type="entry name" value="HTHLUXR"/>
</dbReference>
<evidence type="ECO:0000256" key="2">
    <source>
        <dbReference type="ARBA" id="ARBA00022553"/>
    </source>
</evidence>
<dbReference type="SMART" id="SM00448">
    <property type="entry name" value="REC"/>
    <property type="match status" value="1"/>
</dbReference>
<dbReference type="InterPro" id="IPR001789">
    <property type="entry name" value="Sig_transdc_resp-reg_receiver"/>
</dbReference>
<gene>
    <name evidence="10" type="ordered locus">Clocel_0926</name>
</gene>
<evidence type="ECO:0000313" key="11">
    <source>
        <dbReference type="Proteomes" id="UP000002730"/>
    </source>
</evidence>
<dbReference type="SMART" id="SM00421">
    <property type="entry name" value="HTH_LUXR"/>
    <property type="match status" value="1"/>
</dbReference>
<dbReference type="Pfam" id="PF00196">
    <property type="entry name" value="GerE"/>
    <property type="match status" value="1"/>
</dbReference>
<keyword evidence="2 7" id="KW-0597">Phosphoprotein</keyword>
<dbReference type="Gene3D" id="3.40.50.2300">
    <property type="match status" value="1"/>
</dbReference>
<dbReference type="EMBL" id="CP002160">
    <property type="protein sequence ID" value="ADL50694.1"/>
    <property type="molecule type" value="Genomic_DNA"/>
</dbReference>
<dbReference type="eggNOG" id="COG2197">
    <property type="taxonomic scope" value="Bacteria"/>
</dbReference>
<sequence>MRKMDKRKILVVDDHLVVREGLKLIFETEEEYEVIGEAENGEKALVLIEQLKPDVVLMDLNMPRRSGLEAIRALKEKKNPVPIIILTTFNDENLIREGLALGARGYLLKDSTREELIRTVEAAIRGELLLQPEISGIIFGAKKESKESNNTFNAGITERELFVLQAVARGCTSKEIAVDMGIAERTVKAHLTNIYSKLKVESRPQAVAVAIEQGIIHIEK</sequence>
<dbReference type="PROSITE" id="PS50043">
    <property type="entry name" value="HTH_LUXR_2"/>
    <property type="match status" value="1"/>
</dbReference>